<sequence length="187" mass="21245">MNILVTWEPSRLLIHYHSTALICESALPRHVKMSYYGQQCKQRCLPLPICQDQLPVKCPPMCPQQWTPQYSTKSYSGYDGWFFPWVKAPQSSPKHKIILQNGIIKWLERQSQAMPEDALEQTAMQASASAGVKPRQQKPVAARLGSSSWKSKKVYKTLMIQGSSVHSLHRLLEELGSCLSLNNVLQH</sequence>
<evidence type="ECO:0000256" key="1">
    <source>
        <dbReference type="SAM" id="MobiDB-lite"/>
    </source>
</evidence>
<dbReference type="EMBL" id="AKHW03006405">
    <property type="protein sequence ID" value="KYO20449.1"/>
    <property type="molecule type" value="Genomic_DNA"/>
</dbReference>
<dbReference type="STRING" id="8496.A0A151M7H3"/>
<comment type="caution">
    <text evidence="2">The sequence shown here is derived from an EMBL/GenBank/DDBJ whole genome shotgun (WGS) entry which is preliminary data.</text>
</comment>
<reference evidence="2 3" key="1">
    <citation type="journal article" date="2012" name="Genome Biol.">
        <title>Sequencing three crocodilian genomes to illuminate the evolution of archosaurs and amniotes.</title>
        <authorList>
            <person name="St John J.A."/>
            <person name="Braun E.L."/>
            <person name="Isberg S.R."/>
            <person name="Miles L.G."/>
            <person name="Chong A.Y."/>
            <person name="Gongora J."/>
            <person name="Dalzell P."/>
            <person name="Moran C."/>
            <person name="Bed'hom B."/>
            <person name="Abzhanov A."/>
            <person name="Burgess S.C."/>
            <person name="Cooksey A.M."/>
            <person name="Castoe T.A."/>
            <person name="Crawford N.G."/>
            <person name="Densmore L.D."/>
            <person name="Drew J.C."/>
            <person name="Edwards S.V."/>
            <person name="Faircloth B.C."/>
            <person name="Fujita M.K."/>
            <person name="Greenwold M.J."/>
            <person name="Hoffmann F.G."/>
            <person name="Howard J.M."/>
            <person name="Iguchi T."/>
            <person name="Janes D.E."/>
            <person name="Khan S.Y."/>
            <person name="Kohno S."/>
            <person name="de Koning A.J."/>
            <person name="Lance S.L."/>
            <person name="McCarthy F.M."/>
            <person name="McCormack J.E."/>
            <person name="Merchant M.E."/>
            <person name="Peterson D.G."/>
            <person name="Pollock D.D."/>
            <person name="Pourmand N."/>
            <person name="Raney B.J."/>
            <person name="Roessler K.A."/>
            <person name="Sanford J.R."/>
            <person name="Sawyer R.H."/>
            <person name="Schmidt C.J."/>
            <person name="Triplett E.W."/>
            <person name="Tuberville T.D."/>
            <person name="Venegas-Anaya M."/>
            <person name="Howard J.T."/>
            <person name="Jarvis E.D."/>
            <person name="Guillette L.J.Jr."/>
            <person name="Glenn T.C."/>
            <person name="Green R.E."/>
            <person name="Ray D.A."/>
        </authorList>
    </citation>
    <scope>NUCLEOTIDE SEQUENCE [LARGE SCALE GENOMIC DNA]</scope>
    <source>
        <strain evidence="2">KSC_2009_1</strain>
    </source>
</reference>
<dbReference type="AlphaFoldDB" id="A0A151M7H3"/>
<gene>
    <name evidence="2" type="ORF">Y1Q_0005900</name>
</gene>
<evidence type="ECO:0000313" key="2">
    <source>
        <dbReference type="EMBL" id="KYO20449.1"/>
    </source>
</evidence>
<organism evidence="2 3">
    <name type="scientific">Alligator mississippiensis</name>
    <name type="common">American alligator</name>
    <dbReference type="NCBI Taxonomy" id="8496"/>
    <lineage>
        <taxon>Eukaryota</taxon>
        <taxon>Metazoa</taxon>
        <taxon>Chordata</taxon>
        <taxon>Craniata</taxon>
        <taxon>Vertebrata</taxon>
        <taxon>Euteleostomi</taxon>
        <taxon>Archelosauria</taxon>
        <taxon>Archosauria</taxon>
        <taxon>Crocodylia</taxon>
        <taxon>Alligatoridae</taxon>
        <taxon>Alligatorinae</taxon>
        <taxon>Alligator</taxon>
    </lineage>
</organism>
<keyword evidence="3" id="KW-1185">Reference proteome</keyword>
<name>A0A151M7H3_ALLMI</name>
<evidence type="ECO:0000313" key="3">
    <source>
        <dbReference type="Proteomes" id="UP000050525"/>
    </source>
</evidence>
<dbReference type="Proteomes" id="UP000050525">
    <property type="component" value="Unassembled WGS sequence"/>
</dbReference>
<accession>A0A151M7H3</accession>
<protein>
    <submittedName>
        <fullName evidence="2">Proline-rich protein 9-like</fullName>
    </submittedName>
</protein>
<proteinExistence type="predicted"/>
<feature type="region of interest" description="Disordered" evidence="1">
    <location>
        <begin position="123"/>
        <end position="144"/>
    </location>
</feature>